<evidence type="ECO:0000313" key="3">
    <source>
        <dbReference type="EMBL" id="RRI07729.1"/>
    </source>
</evidence>
<feature type="transmembrane region" description="Helical" evidence="1">
    <location>
        <begin position="18"/>
        <end position="39"/>
    </location>
</feature>
<dbReference type="Proteomes" id="UP000273786">
    <property type="component" value="Unassembled WGS sequence"/>
</dbReference>
<name>A0A3P3GCL5_9HYPH</name>
<comment type="caution">
    <text evidence="3">The sequence shown here is derived from an EMBL/GenBank/DDBJ whole genome shotgun (WGS) entry which is preliminary data.</text>
</comment>
<dbReference type="InterPro" id="IPR009936">
    <property type="entry name" value="DUF1468"/>
</dbReference>
<feature type="transmembrane region" description="Helical" evidence="1">
    <location>
        <begin position="92"/>
        <end position="123"/>
    </location>
</feature>
<proteinExistence type="predicted"/>
<gene>
    <name evidence="3" type="ORF">EH240_00350</name>
</gene>
<evidence type="ECO:0000256" key="1">
    <source>
        <dbReference type="SAM" id="Phobius"/>
    </source>
</evidence>
<organism evidence="3 4">
    <name type="scientific">Mesorhizobium tamadayense</name>
    <dbReference type="NCBI Taxonomy" id="425306"/>
    <lineage>
        <taxon>Bacteria</taxon>
        <taxon>Pseudomonadati</taxon>
        <taxon>Pseudomonadota</taxon>
        <taxon>Alphaproteobacteria</taxon>
        <taxon>Hyphomicrobiales</taxon>
        <taxon>Phyllobacteriaceae</taxon>
        <taxon>Mesorhizobium</taxon>
    </lineage>
</organism>
<keyword evidence="1" id="KW-0812">Transmembrane</keyword>
<keyword evidence="4" id="KW-1185">Reference proteome</keyword>
<dbReference type="EMBL" id="RQXT01000001">
    <property type="protein sequence ID" value="RRI07729.1"/>
    <property type="molecule type" value="Genomic_DNA"/>
</dbReference>
<keyword evidence="1" id="KW-1133">Transmembrane helix</keyword>
<accession>A0A3P3GCL5</accession>
<feature type="transmembrane region" description="Helical" evidence="1">
    <location>
        <begin position="51"/>
        <end position="72"/>
    </location>
</feature>
<protein>
    <submittedName>
        <fullName evidence="3">Tripartite tricarboxylate transporter TctB family protein</fullName>
    </submittedName>
</protein>
<feature type="domain" description="DUF1468" evidence="2">
    <location>
        <begin position="19"/>
        <end position="155"/>
    </location>
</feature>
<dbReference type="AlphaFoldDB" id="A0A3P3GCL5"/>
<dbReference type="Pfam" id="PF07331">
    <property type="entry name" value="TctB"/>
    <property type="match status" value="1"/>
</dbReference>
<evidence type="ECO:0000313" key="4">
    <source>
        <dbReference type="Proteomes" id="UP000273786"/>
    </source>
</evidence>
<sequence>MSTSDQQASPPRLAIPELLIGVGLLACAGAVAWQTLAIPVSPLYSKVGPKIFPYITMAGMVILSLLLILAAVRGGWQPEEEKETPTDRKAMGFVVAGLVANLLLIQPLGFTVASVIMFVLVCFGFGSRHPLRDALLGLVLALAAYFGFARALGVNIGAGLIENQLNALVNAVFGIGRG</sequence>
<dbReference type="RefSeq" id="WP_124995432.1">
    <property type="nucleotide sequence ID" value="NZ_RQXT01000001.1"/>
</dbReference>
<evidence type="ECO:0000259" key="2">
    <source>
        <dbReference type="Pfam" id="PF07331"/>
    </source>
</evidence>
<feature type="transmembrane region" description="Helical" evidence="1">
    <location>
        <begin position="135"/>
        <end position="161"/>
    </location>
</feature>
<reference evidence="3 4" key="1">
    <citation type="submission" date="2018-11" db="EMBL/GenBank/DDBJ databases">
        <title>the genome of Mesorhizobium tamadayense DSM 28320.</title>
        <authorList>
            <person name="Gao J."/>
        </authorList>
    </citation>
    <scope>NUCLEOTIDE SEQUENCE [LARGE SCALE GENOMIC DNA]</scope>
    <source>
        <strain evidence="3 4">DSM 28320</strain>
    </source>
</reference>
<dbReference type="OrthoDB" id="7347328at2"/>
<keyword evidence="1" id="KW-0472">Membrane</keyword>